<evidence type="ECO:0000259" key="2">
    <source>
        <dbReference type="SMART" id="SM00854"/>
    </source>
</evidence>
<dbReference type="InterPro" id="IPR052169">
    <property type="entry name" value="CW_Biosynth-Accessory"/>
</dbReference>
<dbReference type="Pfam" id="PF09587">
    <property type="entry name" value="PGA_cap"/>
    <property type="match status" value="1"/>
</dbReference>
<name>A0A264W460_9BACL</name>
<keyword evidence="4" id="KW-1185">Reference proteome</keyword>
<dbReference type="PANTHER" id="PTHR33393">
    <property type="entry name" value="POLYGLUTAMINE SYNTHESIS ACCESSORY PROTEIN RV0574C-RELATED"/>
    <property type="match status" value="1"/>
</dbReference>
<reference evidence="3 4" key="1">
    <citation type="submission" date="2017-07" db="EMBL/GenBank/DDBJ databases">
        <title>Tetzosporium hominis gen.nov. sp.nov.</title>
        <authorList>
            <person name="Tetz G."/>
            <person name="Tetz V."/>
        </authorList>
    </citation>
    <scope>NUCLEOTIDE SEQUENCE [LARGE SCALE GENOMIC DNA]</scope>
    <source>
        <strain evidence="3 4">VT-49</strain>
    </source>
</reference>
<evidence type="ECO:0000313" key="3">
    <source>
        <dbReference type="EMBL" id="OZS78360.1"/>
    </source>
</evidence>
<dbReference type="AlphaFoldDB" id="A0A264W460"/>
<dbReference type="Gene3D" id="3.60.21.10">
    <property type="match status" value="1"/>
</dbReference>
<sequence>MKWVTWLSWAILILVVSVVGYTQLYGVVHTLLRSAPPPIAAFDGVSRTAQKFELPVETITIGMAGDVLLHDTLNNYVDYRPSFEGVREMTNELDFFIVNLESLAAGEAFGLSGYPNFNSTETILDGIKDLGSDLVMVSNNHTLDKRPAGLQASLANLKERELPYVGAYSSKEDADQPRIFSVGSVKIGVVSYTYGLNGHRVPSDQSYLVNLIDVAKIQKDIRELEDQVDLTIALMHWGTEYELDANDEQRYVATIAHQGGADIIFGGHPHVLQPYELLETGDQQTHIFYSLGNFFSGQTIENTNYGGIAVMRFTSDGKQVLSATPSFYPTEVTFTPERVVVNPMTDTDANRWTSHVGVPKYE</sequence>
<accession>A0A264W460</accession>
<comment type="caution">
    <text evidence="3">The sequence shown here is derived from an EMBL/GenBank/DDBJ whole genome shotgun (WGS) entry which is preliminary data.</text>
</comment>
<dbReference type="EMBL" id="NOKQ01000196">
    <property type="protein sequence ID" value="OZS78360.1"/>
    <property type="molecule type" value="Genomic_DNA"/>
</dbReference>
<dbReference type="InterPro" id="IPR019079">
    <property type="entry name" value="Capsule_synth_CapA"/>
</dbReference>
<gene>
    <name evidence="3" type="ORF">CF394_06265</name>
</gene>
<evidence type="ECO:0000313" key="4">
    <source>
        <dbReference type="Proteomes" id="UP000217065"/>
    </source>
</evidence>
<dbReference type="InterPro" id="IPR029052">
    <property type="entry name" value="Metallo-depent_PP-like"/>
</dbReference>
<dbReference type="OrthoDB" id="9810906at2"/>
<organism evidence="3 4">
    <name type="scientific">Tetzosporium hominis</name>
    <dbReference type="NCBI Taxonomy" id="2020506"/>
    <lineage>
        <taxon>Bacteria</taxon>
        <taxon>Bacillati</taxon>
        <taxon>Bacillota</taxon>
        <taxon>Bacilli</taxon>
        <taxon>Bacillales</taxon>
        <taxon>Caryophanaceae</taxon>
        <taxon>Tetzosporium</taxon>
    </lineage>
</organism>
<proteinExistence type="inferred from homology"/>
<evidence type="ECO:0000256" key="1">
    <source>
        <dbReference type="ARBA" id="ARBA00005662"/>
    </source>
</evidence>
<dbReference type="CDD" id="cd07381">
    <property type="entry name" value="MPP_CapA"/>
    <property type="match status" value="1"/>
</dbReference>
<dbReference type="SUPFAM" id="SSF56300">
    <property type="entry name" value="Metallo-dependent phosphatases"/>
    <property type="match status" value="1"/>
</dbReference>
<comment type="similarity">
    <text evidence="1">Belongs to the CapA family.</text>
</comment>
<dbReference type="Proteomes" id="UP000217065">
    <property type="component" value="Unassembled WGS sequence"/>
</dbReference>
<dbReference type="SMART" id="SM00854">
    <property type="entry name" value="PGA_cap"/>
    <property type="match status" value="1"/>
</dbReference>
<dbReference type="RefSeq" id="WP_094942380.1">
    <property type="nucleotide sequence ID" value="NZ_NOKQ01000196.1"/>
</dbReference>
<protein>
    <recommendedName>
        <fullName evidence="2">Capsule synthesis protein CapA domain-containing protein</fullName>
    </recommendedName>
</protein>
<feature type="domain" description="Capsule synthesis protein CapA" evidence="2">
    <location>
        <begin position="60"/>
        <end position="298"/>
    </location>
</feature>
<dbReference type="PANTHER" id="PTHR33393:SF12">
    <property type="entry name" value="CAPSULE BIOSYNTHESIS PROTEIN CAPA"/>
    <property type="match status" value="1"/>
</dbReference>